<dbReference type="Proteomes" id="UP000289323">
    <property type="component" value="Unassembled WGS sequence"/>
</dbReference>
<name>A0A3S4AQE2_9PEZI</name>
<evidence type="ECO:0000313" key="1">
    <source>
        <dbReference type="EMBL" id="SPQ23423.1"/>
    </source>
</evidence>
<reference evidence="1 2" key="1">
    <citation type="submission" date="2018-04" db="EMBL/GenBank/DDBJ databases">
        <authorList>
            <person name="Huttner S."/>
            <person name="Dainat J."/>
        </authorList>
    </citation>
    <scope>NUCLEOTIDE SEQUENCE [LARGE SCALE GENOMIC DNA]</scope>
</reference>
<evidence type="ECO:0000313" key="2">
    <source>
        <dbReference type="Proteomes" id="UP000289323"/>
    </source>
</evidence>
<organism evidence="1 2">
    <name type="scientific">Thermothielavioides terrestris</name>
    <dbReference type="NCBI Taxonomy" id="2587410"/>
    <lineage>
        <taxon>Eukaryota</taxon>
        <taxon>Fungi</taxon>
        <taxon>Dikarya</taxon>
        <taxon>Ascomycota</taxon>
        <taxon>Pezizomycotina</taxon>
        <taxon>Sordariomycetes</taxon>
        <taxon>Sordariomycetidae</taxon>
        <taxon>Sordariales</taxon>
        <taxon>Chaetomiaceae</taxon>
        <taxon>Thermothielavioides</taxon>
    </lineage>
</organism>
<sequence length="161" mass="17993">MAHLPEEVWKNNEGCLELQITRGLGRLGYLVLRTLDRIRNGSGLDISGEDCKFQDDFDHIAVYLDGLSQLGIWPSLGPFKVLPVSKAVKLIMELPDVCRDPYYGEDPNMFGGWGYPPELETLCNRADLVLQSIKGFTWPKTSSGCEEDDDGVIPLSMDDGW</sequence>
<protein>
    <submittedName>
        <fullName evidence="1">9b00fc90-d153-44c0-99dd-bd8c552ca883</fullName>
    </submittedName>
</protein>
<gene>
    <name evidence="1" type="ORF">TT172_LOCUS5842</name>
</gene>
<dbReference type="AlphaFoldDB" id="A0A3S4AQE2"/>
<proteinExistence type="predicted"/>
<dbReference type="EMBL" id="OUUZ01000010">
    <property type="protein sequence ID" value="SPQ23423.1"/>
    <property type="molecule type" value="Genomic_DNA"/>
</dbReference>
<accession>A0A3S4AQE2</accession>